<feature type="region of interest" description="Disordered" evidence="1">
    <location>
        <begin position="245"/>
        <end position="280"/>
    </location>
</feature>
<dbReference type="EMBL" id="JAUKWQ010000017">
    <property type="protein sequence ID" value="MDO1585590.1"/>
    <property type="molecule type" value="Genomic_DNA"/>
</dbReference>
<reference evidence="2" key="1">
    <citation type="journal article" date="2015" name="Int. J. Syst. Evol. Microbiol.">
        <title>Rhizobium oryzicola sp. nov., potential plant-growth-promoting endophytic bacteria isolated from rice roots.</title>
        <authorList>
            <person name="Zhang X.X."/>
            <person name="Gao J.S."/>
            <person name="Cao Y.H."/>
            <person name="Sheirdil R.A."/>
            <person name="Wang X.C."/>
            <person name="Zhang L."/>
        </authorList>
    </citation>
    <scope>NUCLEOTIDE SEQUENCE</scope>
    <source>
        <strain evidence="2">05753</strain>
    </source>
</reference>
<reference evidence="2" key="2">
    <citation type="submission" date="2023-07" db="EMBL/GenBank/DDBJ databases">
        <authorList>
            <person name="Sun H."/>
        </authorList>
    </citation>
    <scope>NUCLEOTIDE SEQUENCE</scope>
    <source>
        <strain evidence="2">05753</strain>
    </source>
</reference>
<evidence type="ECO:0000313" key="3">
    <source>
        <dbReference type="Proteomes" id="UP001169006"/>
    </source>
</evidence>
<protein>
    <submittedName>
        <fullName evidence="2">Uncharacterized protein</fullName>
    </submittedName>
</protein>
<organism evidence="2 3">
    <name type="scientific">Rhizobium oryzicola</name>
    <dbReference type="NCBI Taxonomy" id="1232668"/>
    <lineage>
        <taxon>Bacteria</taxon>
        <taxon>Pseudomonadati</taxon>
        <taxon>Pseudomonadota</taxon>
        <taxon>Alphaproteobacteria</taxon>
        <taxon>Hyphomicrobiales</taxon>
        <taxon>Rhizobiaceae</taxon>
        <taxon>Rhizobium/Agrobacterium group</taxon>
        <taxon>Rhizobium</taxon>
    </lineage>
</organism>
<comment type="caution">
    <text evidence="2">The sequence shown here is derived from an EMBL/GenBank/DDBJ whole genome shotgun (WGS) entry which is preliminary data.</text>
</comment>
<dbReference type="RefSeq" id="WP_302079857.1">
    <property type="nucleotide sequence ID" value="NZ_JAUKWQ010000017.1"/>
</dbReference>
<sequence length="467" mass="50734">MRNVKKVEPRAADWSQQEIADFYRAHRLLAENGAAIGIDRGLTDIGEPWMVFFDMSSQDVFLHVARIDNRCHLISEPLNLRLSAADITALITDFEEAVRSYLAIRVERSRNVVIHPAARIIMSISAIFLLFKLESGEAHAKGLSEKQALSPSEGGGLRLIDKASPSFLRAQSAFARAFESVDAPANAAMLAGMILASELVFSNNREFSVESDLGKLLSNTHHEEATIQPLTDIDEHKSTARTVVTEHAEKQKTETVTEIAQNRDQDTHKSSDTPLKPLPAKTTVEAVDMPAPIKVADVAPQQPQQPQQPVAKDSEKDSQATVETTSTASSTLTKVMQSAADSAPEKVVEKAAVTAPVVAAPAAPVIDAPKVITLDTLDTISAKAGLSLKTNYDIVKMFALLDHFREELGQVYDVRYGTSGKLIIEEKGIASHDYHDIGIWTNTLAEGGTFSVIAKVGLIDDALTFFS</sequence>
<dbReference type="Proteomes" id="UP001169006">
    <property type="component" value="Unassembled WGS sequence"/>
</dbReference>
<keyword evidence="3" id="KW-1185">Reference proteome</keyword>
<gene>
    <name evidence="2" type="ORF">Q2T52_26175</name>
</gene>
<accession>A0ABT8T5A4</accession>
<feature type="region of interest" description="Disordered" evidence="1">
    <location>
        <begin position="299"/>
        <end position="328"/>
    </location>
</feature>
<evidence type="ECO:0000256" key="1">
    <source>
        <dbReference type="SAM" id="MobiDB-lite"/>
    </source>
</evidence>
<feature type="compositionally biased region" description="Low complexity" evidence="1">
    <location>
        <begin position="300"/>
        <end position="309"/>
    </location>
</feature>
<feature type="compositionally biased region" description="Basic and acidic residues" evidence="1">
    <location>
        <begin position="245"/>
        <end position="271"/>
    </location>
</feature>
<proteinExistence type="predicted"/>
<feature type="compositionally biased region" description="Low complexity" evidence="1">
    <location>
        <begin position="319"/>
        <end position="328"/>
    </location>
</feature>
<name>A0ABT8T5A4_9HYPH</name>
<evidence type="ECO:0000313" key="2">
    <source>
        <dbReference type="EMBL" id="MDO1585590.1"/>
    </source>
</evidence>